<protein>
    <submittedName>
        <fullName evidence="1">Uncharacterized protein</fullName>
    </submittedName>
</protein>
<accession>M8BP67</accession>
<dbReference type="PANTHER" id="PTHR33074">
    <property type="entry name" value="EXPRESSED PROTEIN-RELATED"/>
    <property type="match status" value="1"/>
</dbReference>
<sequence>MEHQEGPSVLVQGLAHGLQARFHLKVDATSTVASFPTLSSLHVGLPTLSLQNDAIVYFLAKIDFRMMEHTAWVLAVDMKNATAEQVVEFPAERTFSLAQGYDASRISAYLQSAPGS</sequence>
<dbReference type="PANTHER" id="PTHR33074:SF50">
    <property type="entry name" value="DUF1618 DOMAIN-CONTAINING PROTEIN"/>
    <property type="match status" value="1"/>
</dbReference>
<reference evidence="1" key="1">
    <citation type="submission" date="2015-06" db="UniProtKB">
        <authorList>
            <consortium name="EnsemblPlants"/>
        </authorList>
    </citation>
    <scope>IDENTIFICATION</scope>
</reference>
<name>M8BP67_AEGTA</name>
<organism evidence="1">
    <name type="scientific">Aegilops tauschii</name>
    <name type="common">Tausch's goatgrass</name>
    <name type="synonym">Aegilops squarrosa</name>
    <dbReference type="NCBI Taxonomy" id="37682"/>
    <lineage>
        <taxon>Eukaryota</taxon>
        <taxon>Viridiplantae</taxon>
        <taxon>Streptophyta</taxon>
        <taxon>Embryophyta</taxon>
        <taxon>Tracheophyta</taxon>
        <taxon>Spermatophyta</taxon>
        <taxon>Magnoliopsida</taxon>
        <taxon>Liliopsida</taxon>
        <taxon>Poales</taxon>
        <taxon>Poaceae</taxon>
        <taxon>BOP clade</taxon>
        <taxon>Pooideae</taxon>
        <taxon>Triticodae</taxon>
        <taxon>Triticeae</taxon>
        <taxon>Triticinae</taxon>
        <taxon>Aegilops</taxon>
    </lineage>
</organism>
<dbReference type="AlphaFoldDB" id="M8BP67"/>
<dbReference type="EnsemblPlants" id="EMT26785">
    <property type="protein sequence ID" value="EMT26785"/>
    <property type="gene ID" value="F775_43391"/>
</dbReference>
<evidence type="ECO:0000313" key="1">
    <source>
        <dbReference type="EnsemblPlants" id="EMT26785"/>
    </source>
</evidence>
<proteinExistence type="predicted"/>